<sequence>MRTFLYIFIIISFMASCSLKKTGQVSNKLDENSIEFVFLLGKNLPCDSILWGASIDFVNDSLLIIEELSGTSTYGVYRVYSDKLVKEGSFLTIGNGPFEAVQPYLWGNGDKNILYVTDFSGRLRCIYKMNVEKIYHKDLWETIHAPDAGEHLLFPSVAMMNDTLCFIVGSGLYSDNILSVIDFKLGTTEEVDEFKFPGFNSPSELKVAKHMVYCDAELLKHPTENKIVYAGRLGRYIEIFEIEGKEIRKRTPVCSTYPSFRITSDQQQILNDDCLRGVLVRVTKNRIYSLMRPYTEKEAGEHDSYKERPNYYGDELIVYDWDGNLINAYRLDVPIVSFGVTNDDSVLYGTTLDEEDFVVRKYNLKNAE</sequence>
<dbReference type="RefSeq" id="WP_007846132.1">
    <property type="nucleotide sequence ID" value="NZ_JBPFJZ010000030.1"/>
</dbReference>
<comment type="caution">
    <text evidence="1">The sequence shown here is derived from an EMBL/GenBank/DDBJ whole genome shotgun (WGS) entry which is preliminary data.</text>
</comment>
<dbReference type="PROSITE" id="PS51257">
    <property type="entry name" value="PROKAR_LIPOPROTEIN"/>
    <property type="match status" value="1"/>
</dbReference>
<dbReference type="AlphaFoldDB" id="A0AAX1TAI0"/>
<dbReference type="InterPro" id="IPR011044">
    <property type="entry name" value="Quino_amine_DH_bsu"/>
</dbReference>
<evidence type="ECO:0000313" key="2">
    <source>
        <dbReference type="Proteomes" id="UP000294834"/>
    </source>
</evidence>
<accession>A0AAX1TAI0</accession>
<dbReference type="Proteomes" id="UP000294834">
    <property type="component" value="Unassembled WGS sequence"/>
</dbReference>
<protein>
    <recommendedName>
        <fullName evidence="3">6-bladed beta-propeller</fullName>
    </recommendedName>
</protein>
<reference evidence="1 2" key="1">
    <citation type="journal article" date="2019" name="Nat. Microbiol.">
        <title>Genomic variation and strain-specific functional adaptation in the human gut microbiome during early life.</title>
        <authorList>
            <person name="Vatanen T."/>
            <person name="Plichta D.R."/>
            <person name="Somani J."/>
            <person name="Munch P.C."/>
            <person name="Arthur T.D."/>
            <person name="Hall A.B."/>
            <person name="Rudolf S."/>
            <person name="Oakeley E.J."/>
            <person name="Ke X."/>
            <person name="Young R.A."/>
            <person name="Haiser H.J."/>
            <person name="Kolde R."/>
            <person name="Yassour M."/>
            <person name="Luopajarvi K."/>
            <person name="Siljander H."/>
            <person name="Virtanen S.M."/>
            <person name="Ilonen J."/>
            <person name="Uibo R."/>
            <person name="Tillmann V."/>
            <person name="Mokurov S."/>
            <person name="Dorshakova N."/>
            <person name="Porter J.A."/>
            <person name="McHardy A.C."/>
            <person name="Lahdesmaki H."/>
            <person name="Vlamakis H."/>
            <person name="Huttenhower C."/>
            <person name="Knip M."/>
            <person name="Xavier R.J."/>
        </authorList>
    </citation>
    <scope>NUCLEOTIDE SEQUENCE [LARGE SCALE GENOMIC DNA]</scope>
    <source>
        <strain evidence="1 2">RJX1052</strain>
    </source>
</reference>
<evidence type="ECO:0000313" key="1">
    <source>
        <dbReference type="EMBL" id="TDB08805.1"/>
    </source>
</evidence>
<evidence type="ECO:0008006" key="3">
    <source>
        <dbReference type="Google" id="ProtNLM"/>
    </source>
</evidence>
<dbReference type="KEGG" id="bdh:GV66_00340"/>
<proteinExistence type="predicted"/>
<dbReference type="EMBL" id="SLTX01000001">
    <property type="protein sequence ID" value="TDB08805.1"/>
    <property type="molecule type" value="Genomic_DNA"/>
</dbReference>
<dbReference type="Pfam" id="PF15869">
    <property type="entry name" value="TolB_like"/>
    <property type="match status" value="1"/>
</dbReference>
<name>A0AAX1TAI0_9BACT</name>
<gene>
    <name evidence="1" type="ORF">E1J06_16230</name>
</gene>
<organism evidence="1 2">
    <name type="scientific">Phocaeicola dorei</name>
    <dbReference type="NCBI Taxonomy" id="357276"/>
    <lineage>
        <taxon>Bacteria</taxon>
        <taxon>Pseudomonadati</taxon>
        <taxon>Bacteroidota</taxon>
        <taxon>Bacteroidia</taxon>
        <taxon>Bacteroidales</taxon>
        <taxon>Bacteroidaceae</taxon>
        <taxon>Phocaeicola</taxon>
    </lineage>
</organism>
<dbReference type="SUPFAM" id="SSF50969">
    <property type="entry name" value="YVTN repeat-like/Quinoprotein amine dehydrogenase"/>
    <property type="match status" value="1"/>
</dbReference>